<protein>
    <submittedName>
        <fullName evidence="1">Uncharacterized protein</fullName>
    </submittedName>
</protein>
<name>A0A163CUX1_PHYB8</name>
<dbReference type="GeneID" id="28988574"/>
<dbReference type="AlphaFoldDB" id="A0A163CUX1"/>
<keyword evidence="2" id="KW-1185">Reference proteome</keyword>
<proteinExistence type="predicted"/>
<dbReference type="PANTHER" id="PTHR46579:SF2">
    <property type="entry name" value="C2H2-TYPE DOMAIN-CONTAINING PROTEIN"/>
    <property type="match status" value="1"/>
</dbReference>
<gene>
    <name evidence="1" type="ORF">PHYBLDRAFT_102113</name>
</gene>
<dbReference type="RefSeq" id="XP_018283800.1">
    <property type="nucleotide sequence ID" value="XM_018427668.1"/>
</dbReference>
<dbReference type="Proteomes" id="UP000077315">
    <property type="component" value="Unassembled WGS sequence"/>
</dbReference>
<dbReference type="EMBL" id="KV441008">
    <property type="protein sequence ID" value="OAD65760.1"/>
    <property type="molecule type" value="Genomic_DNA"/>
</dbReference>
<sequence length="180" mass="20610">NLSRSVRFKKENVILVGLMPGLKEAKKSEINLYLRPLVDELEKLYKGVRVQTYQCPNSTTIHAALFMVACDIPAAQKVCGFMSNTSTNACHKCNHQFSRLAGTSLVDYSGFDFSKWLLRTKNDNCKDAEVWRNATTEAERHHFEVENDVCWSELHCLQYFDVVRCMLIDPMHNLFLGTAK</sequence>
<dbReference type="InParanoid" id="A0A163CUX1"/>
<organism evidence="1 2">
    <name type="scientific">Phycomyces blakesleeanus (strain ATCC 8743b / DSM 1359 / FGSC 10004 / NBRC 33097 / NRRL 1555)</name>
    <dbReference type="NCBI Taxonomy" id="763407"/>
    <lineage>
        <taxon>Eukaryota</taxon>
        <taxon>Fungi</taxon>
        <taxon>Fungi incertae sedis</taxon>
        <taxon>Mucoromycota</taxon>
        <taxon>Mucoromycotina</taxon>
        <taxon>Mucoromycetes</taxon>
        <taxon>Mucorales</taxon>
        <taxon>Phycomycetaceae</taxon>
        <taxon>Phycomyces</taxon>
    </lineage>
</organism>
<dbReference type="OrthoDB" id="2439011at2759"/>
<dbReference type="STRING" id="763407.A0A163CUX1"/>
<dbReference type="PANTHER" id="PTHR46579">
    <property type="entry name" value="F5/8 TYPE C DOMAIN-CONTAINING PROTEIN-RELATED"/>
    <property type="match status" value="1"/>
</dbReference>
<reference evidence="2" key="1">
    <citation type="submission" date="2015-06" db="EMBL/GenBank/DDBJ databases">
        <title>Expansion of signal transduction pathways in fungi by whole-genome duplication.</title>
        <authorList>
            <consortium name="DOE Joint Genome Institute"/>
            <person name="Corrochano L.M."/>
            <person name="Kuo A."/>
            <person name="Marcet-Houben M."/>
            <person name="Polaino S."/>
            <person name="Salamov A."/>
            <person name="Villalobos J.M."/>
            <person name="Alvarez M.I."/>
            <person name="Avalos J."/>
            <person name="Benito E.P."/>
            <person name="Benoit I."/>
            <person name="Burger G."/>
            <person name="Camino L.P."/>
            <person name="Canovas D."/>
            <person name="Cerda-Olmedo E."/>
            <person name="Cheng J.-F."/>
            <person name="Dominguez A."/>
            <person name="Elias M."/>
            <person name="Eslava A.P."/>
            <person name="Glaser F."/>
            <person name="Grimwood J."/>
            <person name="Gutierrez G."/>
            <person name="Heitman J."/>
            <person name="Henrissat B."/>
            <person name="Iturriaga E.A."/>
            <person name="Lang B.F."/>
            <person name="Lavin J.L."/>
            <person name="Lee S."/>
            <person name="Li W."/>
            <person name="Lindquist E."/>
            <person name="Lopez-Garcia S."/>
            <person name="Luque E.M."/>
            <person name="Marcos A.T."/>
            <person name="Martin J."/>
            <person name="McCluskey K."/>
            <person name="Medina H.R."/>
            <person name="Miralles-Duran A."/>
            <person name="Miyazaki A."/>
            <person name="Munoz-Torres E."/>
            <person name="Oguiza J.A."/>
            <person name="Ohm R."/>
            <person name="Olmedo M."/>
            <person name="Orejas M."/>
            <person name="Ortiz-Castellanos L."/>
            <person name="Pisabarro A.G."/>
            <person name="Rodriguez-Romero J."/>
            <person name="Ruiz-Herrera J."/>
            <person name="Ruiz-Vazquez R."/>
            <person name="Sanz C."/>
            <person name="Schackwitz W."/>
            <person name="Schmutz J."/>
            <person name="Shahriari M."/>
            <person name="Shelest E."/>
            <person name="Silva-Franco F."/>
            <person name="Soanes D."/>
            <person name="Syed K."/>
            <person name="Tagua V.G."/>
            <person name="Talbot N.J."/>
            <person name="Thon M."/>
            <person name="De vries R.P."/>
            <person name="Wiebenga A."/>
            <person name="Yadav J.S."/>
            <person name="Braun E.L."/>
            <person name="Baker S."/>
            <person name="Garre V."/>
            <person name="Horwitz B."/>
            <person name="Torres-Martinez S."/>
            <person name="Idnurm A."/>
            <person name="Herrera-Estrella A."/>
            <person name="Gabaldon T."/>
            <person name="Grigoriev I.V."/>
        </authorList>
    </citation>
    <scope>NUCLEOTIDE SEQUENCE [LARGE SCALE GENOMIC DNA]</scope>
    <source>
        <strain evidence="2">NRRL 1555(-)</strain>
    </source>
</reference>
<feature type="non-terminal residue" evidence="1">
    <location>
        <position position="1"/>
    </location>
</feature>
<feature type="non-terminal residue" evidence="1">
    <location>
        <position position="180"/>
    </location>
</feature>
<dbReference type="Pfam" id="PF02992">
    <property type="entry name" value="Transposase_21"/>
    <property type="match status" value="1"/>
</dbReference>
<dbReference type="InterPro" id="IPR004242">
    <property type="entry name" value="Transposase_21"/>
</dbReference>
<dbReference type="VEuPathDB" id="FungiDB:PHYBLDRAFT_102113"/>
<evidence type="ECO:0000313" key="1">
    <source>
        <dbReference type="EMBL" id="OAD65760.1"/>
    </source>
</evidence>
<evidence type="ECO:0000313" key="2">
    <source>
        <dbReference type="Proteomes" id="UP000077315"/>
    </source>
</evidence>
<accession>A0A163CUX1</accession>